<reference evidence="2" key="1">
    <citation type="submission" date="2014-03" db="EMBL/GenBank/DDBJ databases">
        <title>The Genome Sequence of Puccinia striiformis f. sp. tritici PST-78.</title>
        <authorList>
            <consortium name="The Broad Institute Genome Sequencing Platform"/>
            <person name="Cuomo C."/>
            <person name="Hulbert S."/>
            <person name="Chen X."/>
            <person name="Walker B."/>
            <person name="Young S.K."/>
            <person name="Zeng Q."/>
            <person name="Gargeya S."/>
            <person name="Fitzgerald M."/>
            <person name="Haas B."/>
            <person name="Abouelleil A."/>
            <person name="Alvarado L."/>
            <person name="Arachchi H.M."/>
            <person name="Berlin A.M."/>
            <person name="Chapman S.B."/>
            <person name="Goldberg J."/>
            <person name="Griggs A."/>
            <person name="Gujja S."/>
            <person name="Hansen M."/>
            <person name="Howarth C."/>
            <person name="Imamovic A."/>
            <person name="Larimer J."/>
            <person name="McCowan C."/>
            <person name="Montmayeur A."/>
            <person name="Murphy C."/>
            <person name="Neiman D."/>
            <person name="Pearson M."/>
            <person name="Priest M."/>
            <person name="Roberts A."/>
            <person name="Saif S."/>
            <person name="Shea T."/>
            <person name="Sisk P."/>
            <person name="Sykes S."/>
            <person name="Wortman J."/>
            <person name="Nusbaum C."/>
            <person name="Birren B."/>
        </authorList>
    </citation>
    <scope>NUCLEOTIDE SEQUENCE [LARGE SCALE GENOMIC DNA]</scope>
    <source>
        <strain evidence="2">race PST-78</strain>
    </source>
</reference>
<comment type="caution">
    <text evidence="1">The sequence shown here is derived from an EMBL/GenBank/DDBJ whole genome shotgun (WGS) entry which is preliminary data.</text>
</comment>
<evidence type="ECO:0000313" key="1">
    <source>
        <dbReference type="EMBL" id="KNF06906.1"/>
    </source>
</evidence>
<dbReference type="Proteomes" id="UP000054564">
    <property type="component" value="Unassembled WGS sequence"/>
</dbReference>
<sequence length="533" mass="60105">MNMGLNYNARKRNVAATQIAHLYRPCTVSSRHAGWPGGLGETGVYVLERTKDPQKAIRSWVGFSFPIPVSDSLFCEGPGHSHSPVPLIEIPVPGSESEPRGLRSGLTRATRLGWNFKKIMGDASSRCVDNRDSNQSEKRLAQELGDSVSQKFITLSGLSDTFNEELERPPASARERIPYIDQLKSNSERLQSSLLPLLEQQLDTISTLLNPSVLRKDPLETLQLISELQFQLDDTLQKIRSVLSNTHPQGHRAPDKANDKHLEECKQYRTHGLHRRIREGLLSDVTSFCHASYRLIMNLGFTTLRDRDPSTPTNKITLSSTSRIKVSLQSVSGWLTGSEWDTVLDEWRSYMDDGMMDSLLDDAIEQARSIAKSAAETQPMSEPLIESKPQIGELWIPIMKLSRLFFAKLIRSGLERKSIRRYTDMNSYQLHRLNELALQVCAAIHNLNSWANVSGGLTEDSKNRFIQGIKSLVTLFQTSLLDILLYVIPGIPDADYLQAWLVTWNTQLVESTHNIIKFAENTNSASRLFPYLF</sequence>
<proteinExistence type="predicted"/>
<name>A0A0L0W5Y6_9BASI</name>
<dbReference type="PANTHER" id="PTHR33069:SF3">
    <property type="entry name" value="DYNEIN HEAVY CHAIN TAIL DOMAIN-CONTAINING PROTEIN"/>
    <property type="match status" value="1"/>
</dbReference>
<dbReference type="STRING" id="1165861.A0A0L0W5Y6"/>
<keyword evidence="2" id="KW-1185">Reference proteome</keyword>
<dbReference type="AlphaFoldDB" id="A0A0L0W5Y6"/>
<dbReference type="EMBL" id="AJIL01000002">
    <property type="protein sequence ID" value="KNF06906.1"/>
    <property type="molecule type" value="Genomic_DNA"/>
</dbReference>
<accession>A0A0L0W5Y6</accession>
<dbReference type="PANTHER" id="PTHR33069">
    <property type="entry name" value="CHROMOSOME 7, WHOLE GENOME SHOTGUN SEQUENCE-RELATED"/>
    <property type="match status" value="1"/>
</dbReference>
<evidence type="ECO:0000313" key="2">
    <source>
        <dbReference type="Proteomes" id="UP000054564"/>
    </source>
</evidence>
<organism evidence="1 2">
    <name type="scientific">Puccinia striiformis f. sp. tritici PST-78</name>
    <dbReference type="NCBI Taxonomy" id="1165861"/>
    <lineage>
        <taxon>Eukaryota</taxon>
        <taxon>Fungi</taxon>
        <taxon>Dikarya</taxon>
        <taxon>Basidiomycota</taxon>
        <taxon>Pucciniomycotina</taxon>
        <taxon>Pucciniomycetes</taxon>
        <taxon>Pucciniales</taxon>
        <taxon>Pucciniaceae</taxon>
        <taxon>Puccinia</taxon>
    </lineage>
</organism>
<gene>
    <name evidence="1" type="ORF">PSTG_00220</name>
</gene>
<protein>
    <submittedName>
        <fullName evidence="1">Uncharacterized protein</fullName>
    </submittedName>
</protein>